<dbReference type="GO" id="GO:0005983">
    <property type="term" value="P:starch catabolic process"/>
    <property type="evidence" value="ECO:0007669"/>
    <property type="project" value="TreeGrafter"/>
</dbReference>
<proteinExistence type="predicted"/>
<organism evidence="1">
    <name type="scientific">Pyramimonas obovata</name>
    <dbReference type="NCBI Taxonomy" id="1411642"/>
    <lineage>
        <taxon>Eukaryota</taxon>
        <taxon>Viridiplantae</taxon>
        <taxon>Chlorophyta</taxon>
        <taxon>Pyramimonadophyceae</taxon>
        <taxon>Pyramimonadales</taxon>
        <taxon>Pyramimonadaceae</taxon>
        <taxon>Pyramimonas</taxon>
        <taxon>Pyramimonas incertae sedis</taxon>
    </lineage>
</organism>
<dbReference type="PANTHER" id="PTHR46642">
    <property type="entry name" value="DUAL SPECIFICITY PHOSPHATASE, SUBGROUP, CATALYTIC DOMAIN"/>
    <property type="match status" value="1"/>
</dbReference>
<reference evidence="1" key="1">
    <citation type="submission" date="2021-01" db="EMBL/GenBank/DDBJ databases">
        <authorList>
            <person name="Corre E."/>
            <person name="Pelletier E."/>
            <person name="Niang G."/>
            <person name="Scheremetjew M."/>
            <person name="Finn R."/>
            <person name="Kale V."/>
            <person name="Holt S."/>
            <person name="Cochrane G."/>
            <person name="Meng A."/>
            <person name="Brown T."/>
            <person name="Cohen L."/>
        </authorList>
    </citation>
    <scope>NUCLEOTIDE SEQUENCE</scope>
    <source>
        <strain evidence="1">CCMP722</strain>
    </source>
</reference>
<dbReference type="InterPro" id="IPR052832">
    <property type="entry name" value="Starch-Glucan_Phosphatase"/>
</dbReference>
<dbReference type="GO" id="GO:0009507">
    <property type="term" value="C:chloroplast"/>
    <property type="evidence" value="ECO:0007669"/>
    <property type="project" value="TreeGrafter"/>
</dbReference>
<name>A0A7S0WQT1_9CHLO</name>
<dbReference type="EMBL" id="HBFA01027234">
    <property type="protein sequence ID" value="CAD8677897.1"/>
    <property type="molecule type" value="Transcribed_RNA"/>
</dbReference>
<dbReference type="InterPro" id="IPR029021">
    <property type="entry name" value="Prot-tyrosine_phosphatase-like"/>
</dbReference>
<dbReference type="AlphaFoldDB" id="A0A7S0WQT1"/>
<dbReference type="Gene3D" id="3.90.190.10">
    <property type="entry name" value="Protein tyrosine phosphatase superfamily"/>
    <property type="match status" value="1"/>
</dbReference>
<dbReference type="SUPFAM" id="SSF52799">
    <property type="entry name" value="(Phosphotyrosine protein) phosphatases II"/>
    <property type="match status" value="1"/>
</dbReference>
<dbReference type="GO" id="GO:2001070">
    <property type="term" value="F:starch binding"/>
    <property type="evidence" value="ECO:0007669"/>
    <property type="project" value="TreeGrafter"/>
</dbReference>
<dbReference type="PANTHER" id="PTHR46642:SF8">
    <property type="entry name" value="DUAL SPECIFICITY PROTEIN PHOSPHATASE FAMILY PROTEIN"/>
    <property type="match status" value="1"/>
</dbReference>
<sequence>MHATLCEVLPACRSRAPHTTRTRTQNTTSCMNRGHGNLRMRSSVTTAAVPSRLGQRLQMSRRRQGGRQVATHALVDDYDAVEVDQANSPERTWASSLNWTEIRPRFLVGTCPLNTADLDRLINDAGVTGFVCLQTDKEQKKRGIDYPELYNHAMERGIAWTRLAVEPDNEYHQSMMLPDATRLVQAHLSAGRKVYLFGNDCINRTILTTIAYLCYLEKVPMEEAIIEAGQLRPLARANTELWLEVHKESLTEEARGVIGMRDYRQVTYPWGRNGDMNLWFKEFMHLVVDHQTPRKTHQNRDWVDL</sequence>
<gene>
    <name evidence="1" type="ORF">POBO1169_LOCUS13819</name>
</gene>
<dbReference type="GO" id="GO:0019203">
    <property type="term" value="F:carbohydrate phosphatase activity"/>
    <property type="evidence" value="ECO:0007669"/>
    <property type="project" value="TreeGrafter"/>
</dbReference>
<protein>
    <submittedName>
        <fullName evidence="1">Uncharacterized protein</fullName>
    </submittedName>
</protein>
<evidence type="ECO:0000313" key="1">
    <source>
        <dbReference type="EMBL" id="CAD8677897.1"/>
    </source>
</evidence>
<accession>A0A7S0WQT1</accession>